<evidence type="ECO:0000256" key="2">
    <source>
        <dbReference type="ARBA" id="ARBA00022741"/>
    </source>
</evidence>
<proteinExistence type="inferred from homology"/>
<dbReference type="SMART" id="SM00487">
    <property type="entry name" value="DEXDc"/>
    <property type="match status" value="1"/>
</dbReference>
<evidence type="ECO:0000259" key="11">
    <source>
        <dbReference type="PROSITE" id="PS51327"/>
    </source>
</evidence>
<keyword evidence="3" id="KW-0378">Hydrolase</keyword>
<dbReference type="PROSITE" id="PS51194">
    <property type="entry name" value="HELICASE_CTER"/>
    <property type="match status" value="1"/>
</dbReference>
<dbReference type="CDD" id="cd00593">
    <property type="entry name" value="RIBOc"/>
    <property type="match status" value="2"/>
</dbReference>
<dbReference type="Pfam" id="PF00270">
    <property type="entry name" value="DEAD"/>
    <property type="match status" value="1"/>
</dbReference>
<dbReference type="Pfam" id="PF00636">
    <property type="entry name" value="Ribonuclease_3"/>
    <property type="match status" value="2"/>
</dbReference>
<dbReference type="Proteomes" id="UP000245942">
    <property type="component" value="Unassembled WGS sequence"/>
</dbReference>
<keyword evidence="2" id="KW-0547">Nucleotide-binding</keyword>
<dbReference type="RefSeq" id="XP_025349914.1">
    <property type="nucleotide sequence ID" value="XM_025491588.1"/>
</dbReference>
<dbReference type="GO" id="GO:0004525">
    <property type="term" value="F:ribonuclease III activity"/>
    <property type="evidence" value="ECO:0007669"/>
    <property type="project" value="InterPro"/>
</dbReference>
<evidence type="ECO:0000259" key="9">
    <source>
        <dbReference type="PROSITE" id="PS51192"/>
    </source>
</evidence>
<dbReference type="PROSITE" id="PS50142">
    <property type="entry name" value="RNASE_3_2"/>
    <property type="match status" value="2"/>
</dbReference>
<evidence type="ECO:0000256" key="4">
    <source>
        <dbReference type="ARBA" id="ARBA00022806"/>
    </source>
</evidence>
<evidence type="ECO:0000256" key="3">
    <source>
        <dbReference type="ARBA" id="ARBA00022801"/>
    </source>
</evidence>
<dbReference type="PANTHER" id="PTHR14950">
    <property type="entry name" value="DICER-RELATED"/>
    <property type="match status" value="1"/>
</dbReference>
<comment type="similarity">
    <text evidence="6">Belongs to the helicase family. Dicer subfamily.</text>
</comment>
<evidence type="ECO:0000313" key="12">
    <source>
        <dbReference type="EMBL" id="PWN22754.1"/>
    </source>
</evidence>
<dbReference type="SMART" id="SM00535">
    <property type="entry name" value="RIBOc"/>
    <property type="match status" value="2"/>
</dbReference>
<sequence>MTVKAGPLQAREYQKQLFAKALTSNVIACVETGSGKTLVAALLLEHMYSQEVARTRGSSDHRKRRKLSLFLVNLVPLVHQQAAFLDANTSLRVALLYGELEADTSSRSYWDALLDGETAVVVCTARIALNSIIHAYLSLEDVNLVVFDEAHHAIGNNEYARIMSYYRLVHPEERPKILGMTASPLSSAGTFNLASTELEKVLDASIFTVPLSAKEELEAFVSRPTELIVEYSSQRLWTSSIREPAILEAHILKRMPTSDDFQKILERMSWYWEEHGSYFSDLAWLASKRELRSRTKRKSYHAKRLMAENLVNEETTKAVLRLKEGARVSHQIGEILDDIEYVDHIALTEENSSPKLRKLIDTLACFESQADSFCGIIFCNRRLSALALRMLIQKTPRLSFLHPEALIGHGGQANAAGTEGMSWEEQCEILSRLRRRAPTNLVIATSVLEEGLDIMPVNCVIRFDLPDHHVGYVQSRGRARSSESTYILLAEENNLDHAQLLSRIGHAERQMRDWLAALPEDRLATVGEHEDDSAGAASDETAAMMGQSYCDERTGARIWPVDATSLLSRYVAVLKTDEYCPDGPVYELEGTELAWKVSVRLPASSRLSGHTGPFMRSKAAAKSAAAFETCVKLHQLDELDEHLSPRKKTKISKEPTMALVGDFSGMGEGVEGGSENTLSFFPAIPVAFRLPAIPKSAPTPLQVFVHVVNFPGLNAVGGPMEPIALVTATHISQAGMCDIVLTEYQGSKDVRVPPLSEPIFLELTNDQLELARAYTLGLLALIARREYECDALPYLLLPLARGTADRSPAIDWTVIHRTLGASSDVQPMALHRLDEEGYLDDLLLLDSPHCVGQARPYRCLQIDQTQTPYSRIKACPSNGLREDADDSASLAPATSYWEYYQSLPGRRKATGSPPRSDQPMLAVRRLPRRLENFLTTAYKKGRQHRGDNSFLIPELTWVHSFGASIYESALLLPSILCRLSQILIAKDLNDRVFRGALDTDQTVIAMTGPTAQHPVHYQRHEYLGDALLKSHVSAYVFAISDQRVEGQLHLHRREIVSNINLIEKSKHLELGTMLYTRSFTRKNWTPPLCRIKGRTVHTGDIVQHISPKMVADVVESVIGAAVLTSERPLLRSSQVSYVGTPLCMNVDLGLQAIVDFGLLPPHCNTFEKVRKLWTDQVWPKRIAEKWDQRLHAGALRNLETQIGYRFNTPHLALESMTHASHLSSLLPSYQRLEFLGDALLDFMINCWLFQKYPDINEGQLTTLKDLAVCNQALCALSVYLKLHKFLQMGLQAPFAAALSDLTTDLSITRKATDAWLDRDVEANDSKAETPDESSDPYASPSPPLQQGSKGAKEPPLIHYWADVREIKALADLVESLLGAVFVDSGFSMEATWTFFSRFYLPWFERYCCYDAFLQRTRHDRMKSQAGAEKLSPVIRARREKVKEKQVRVDELRQDEEGGGDDMDDDSDDDMGLEG</sequence>
<keyword evidence="13" id="KW-1185">Reference proteome</keyword>
<evidence type="ECO:0000256" key="5">
    <source>
        <dbReference type="ARBA" id="ARBA00022840"/>
    </source>
</evidence>
<dbReference type="GO" id="GO:0031047">
    <property type="term" value="P:regulatory ncRNA-mediated gene silencing"/>
    <property type="evidence" value="ECO:0007669"/>
    <property type="project" value="UniProtKB-ARBA"/>
</dbReference>
<dbReference type="GO" id="GO:0005524">
    <property type="term" value="F:ATP binding"/>
    <property type="evidence" value="ECO:0007669"/>
    <property type="project" value="UniProtKB-KW"/>
</dbReference>
<dbReference type="Gene3D" id="1.10.1520.10">
    <property type="entry name" value="Ribonuclease III domain"/>
    <property type="match status" value="2"/>
</dbReference>
<feature type="compositionally biased region" description="Acidic residues" evidence="7">
    <location>
        <begin position="1456"/>
        <end position="1474"/>
    </location>
</feature>
<reference evidence="12 13" key="1">
    <citation type="journal article" date="2018" name="Mol. Biol. Evol.">
        <title>Broad Genomic Sampling Reveals a Smut Pathogenic Ancestry of the Fungal Clade Ustilaginomycotina.</title>
        <authorList>
            <person name="Kijpornyongpan T."/>
            <person name="Mondo S.J."/>
            <person name="Barry K."/>
            <person name="Sandor L."/>
            <person name="Lee J."/>
            <person name="Lipzen A."/>
            <person name="Pangilinan J."/>
            <person name="LaButti K."/>
            <person name="Hainaut M."/>
            <person name="Henrissat B."/>
            <person name="Grigoriev I.V."/>
            <person name="Spatafora J.W."/>
            <person name="Aime M.C."/>
        </authorList>
    </citation>
    <scope>NUCLEOTIDE SEQUENCE [LARGE SCALE GENOMIC DNA]</scope>
    <source>
        <strain evidence="12 13">MCA 4718</strain>
    </source>
</reference>
<evidence type="ECO:0000313" key="13">
    <source>
        <dbReference type="Proteomes" id="UP000245942"/>
    </source>
</evidence>
<dbReference type="PROSITE" id="PS00517">
    <property type="entry name" value="RNASE_3_1"/>
    <property type="match status" value="1"/>
</dbReference>
<dbReference type="SUPFAM" id="SSF69065">
    <property type="entry name" value="RNase III domain-like"/>
    <property type="match status" value="2"/>
</dbReference>
<dbReference type="STRING" id="1684307.A0A316UD37"/>
<evidence type="ECO:0000256" key="6">
    <source>
        <dbReference type="PROSITE-ProRule" id="PRU00657"/>
    </source>
</evidence>
<feature type="region of interest" description="Disordered" evidence="7">
    <location>
        <begin position="1434"/>
        <end position="1474"/>
    </location>
</feature>
<evidence type="ECO:0000256" key="1">
    <source>
        <dbReference type="ARBA" id="ARBA00022737"/>
    </source>
</evidence>
<keyword evidence="4" id="KW-0347">Helicase</keyword>
<evidence type="ECO:0000256" key="7">
    <source>
        <dbReference type="SAM" id="MobiDB-lite"/>
    </source>
</evidence>
<accession>A0A316UD37</accession>
<dbReference type="GO" id="GO:0006396">
    <property type="term" value="P:RNA processing"/>
    <property type="evidence" value="ECO:0007669"/>
    <property type="project" value="InterPro"/>
</dbReference>
<keyword evidence="6" id="KW-0694">RNA-binding</keyword>
<dbReference type="PANTHER" id="PTHR14950:SF37">
    <property type="entry name" value="ENDORIBONUCLEASE DICER"/>
    <property type="match status" value="1"/>
</dbReference>
<dbReference type="SUPFAM" id="SSF52540">
    <property type="entry name" value="P-loop containing nucleoside triphosphate hydrolases"/>
    <property type="match status" value="1"/>
</dbReference>
<dbReference type="OrthoDB" id="416741at2759"/>
<dbReference type="GeneID" id="37013322"/>
<feature type="domain" description="Helicase ATP-binding" evidence="9">
    <location>
        <begin position="17"/>
        <end position="202"/>
    </location>
</feature>
<feature type="domain" description="RNase III" evidence="8">
    <location>
        <begin position="1195"/>
        <end position="1385"/>
    </location>
</feature>
<dbReference type="GO" id="GO:0003723">
    <property type="term" value="F:RNA binding"/>
    <property type="evidence" value="ECO:0007669"/>
    <property type="project" value="UniProtKB-UniRule"/>
</dbReference>
<dbReference type="InterPro" id="IPR038248">
    <property type="entry name" value="Dicer_dimer_sf"/>
</dbReference>
<dbReference type="InterPro" id="IPR005034">
    <property type="entry name" value="Dicer_dimerisation"/>
</dbReference>
<dbReference type="InterPro" id="IPR000999">
    <property type="entry name" value="RNase_III_dom"/>
</dbReference>
<dbReference type="CDD" id="cd18034">
    <property type="entry name" value="DEXHc_dicer"/>
    <property type="match status" value="1"/>
</dbReference>
<evidence type="ECO:0000259" key="8">
    <source>
        <dbReference type="PROSITE" id="PS50142"/>
    </source>
</evidence>
<dbReference type="Pfam" id="PF00271">
    <property type="entry name" value="Helicase_C"/>
    <property type="match status" value="1"/>
</dbReference>
<keyword evidence="1" id="KW-0677">Repeat</keyword>
<dbReference type="PROSITE" id="PS51192">
    <property type="entry name" value="HELICASE_ATP_BIND_1"/>
    <property type="match status" value="1"/>
</dbReference>
<feature type="domain" description="Helicase C-terminal" evidence="10">
    <location>
        <begin position="358"/>
        <end position="519"/>
    </location>
</feature>
<dbReference type="PROSITE" id="PS51327">
    <property type="entry name" value="DICER_DSRBF"/>
    <property type="match status" value="1"/>
</dbReference>
<gene>
    <name evidence="12" type="ORF">BCV69DRAFT_280361</name>
</gene>
<dbReference type="InterPro" id="IPR001650">
    <property type="entry name" value="Helicase_C-like"/>
</dbReference>
<evidence type="ECO:0000259" key="10">
    <source>
        <dbReference type="PROSITE" id="PS51194"/>
    </source>
</evidence>
<name>A0A316UD37_9BASI</name>
<dbReference type="EMBL" id="KZ819322">
    <property type="protein sequence ID" value="PWN22754.1"/>
    <property type="molecule type" value="Genomic_DNA"/>
</dbReference>
<dbReference type="Gene3D" id="3.30.160.380">
    <property type="entry name" value="Dicer dimerisation domain"/>
    <property type="match status" value="1"/>
</dbReference>
<dbReference type="SMART" id="SM00490">
    <property type="entry name" value="HELICc"/>
    <property type="match status" value="1"/>
</dbReference>
<feature type="region of interest" description="Disordered" evidence="7">
    <location>
        <begin position="1322"/>
        <end position="1352"/>
    </location>
</feature>
<dbReference type="InterPro" id="IPR014001">
    <property type="entry name" value="Helicase_ATP-bd"/>
</dbReference>
<keyword evidence="5" id="KW-0067">ATP-binding</keyword>
<feature type="compositionally biased region" description="Basic and acidic residues" evidence="7">
    <location>
        <begin position="1440"/>
        <end position="1455"/>
    </location>
</feature>
<organism evidence="12 13">
    <name type="scientific">Pseudomicrostroma glucosiphilum</name>
    <dbReference type="NCBI Taxonomy" id="1684307"/>
    <lineage>
        <taxon>Eukaryota</taxon>
        <taxon>Fungi</taxon>
        <taxon>Dikarya</taxon>
        <taxon>Basidiomycota</taxon>
        <taxon>Ustilaginomycotina</taxon>
        <taxon>Exobasidiomycetes</taxon>
        <taxon>Microstromatales</taxon>
        <taxon>Microstromatales incertae sedis</taxon>
        <taxon>Pseudomicrostroma</taxon>
    </lineage>
</organism>
<dbReference type="InterPro" id="IPR036389">
    <property type="entry name" value="RNase_III_sf"/>
</dbReference>
<feature type="domain" description="RNase III" evidence="8">
    <location>
        <begin position="1005"/>
        <end position="1126"/>
    </location>
</feature>
<evidence type="ECO:0008006" key="14">
    <source>
        <dbReference type="Google" id="ProtNLM"/>
    </source>
</evidence>
<protein>
    <recommendedName>
        <fullName evidence="14">P-loop containing nucleoside triphosphate hydrolase protein</fullName>
    </recommendedName>
</protein>
<dbReference type="InterPro" id="IPR027417">
    <property type="entry name" value="P-loop_NTPase"/>
</dbReference>
<dbReference type="Pfam" id="PF03368">
    <property type="entry name" value="Dicer_dimer"/>
    <property type="match status" value="1"/>
</dbReference>
<dbReference type="GO" id="GO:0004386">
    <property type="term" value="F:helicase activity"/>
    <property type="evidence" value="ECO:0007669"/>
    <property type="project" value="UniProtKB-KW"/>
</dbReference>
<feature type="domain" description="Dicer dsRNA-binding fold" evidence="11">
    <location>
        <begin position="563"/>
        <end position="653"/>
    </location>
</feature>
<dbReference type="Gene3D" id="3.40.50.300">
    <property type="entry name" value="P-loop containing nucleotide triphosphate hydrolases"/>
    <property type="match status" value="2"/>
</dbReference>
<dbReference type="InterPro" id="IPR011545">
    <property type="entry name" value="DEAD/DEAH_box_helicase_dom"/>
</dbReference>